<evidence type="ECO:0000256" key="3">
    <source>
        <dbReference type="ARBA" id="ARBA00022448"/>
    </source>
</evidence>
<keyword evidence="3" id="KW-0813">Transport</keyword>
<keyword evidence="6 8" id="KW-1133">Transmembrane helix</keyword>
<evidence type="ECO:0000256" key="4">
    <source>
        <dbReference type="ARBA" id="ARBA00022475"/>
    </source>
</evidence>
<name>A0AAV3M9U1_9GAMM</name>
<evidence type="ECO:0000313" key="10">
    <source>
        <dbReference type="Proteomes" id="UP000022311"/>
    </source>
</evidence>
<comment type="subcellular location">
    <subcellularLocation>
        <location evidence="1">Cell membrane</location>
        <topology evidence="1">Multi-pass membrane protein</topology>
    </subcellularLocation>
</comment>
<comment type="similarity">
    <text evidence="2">Belongs to the AzlC family.</text>
</comment>
<evidence type="ECO:0000256" key="1">
    <source>
        <dbReference type="ARBA" id="ARBA00004651"/>
    </source>
</evidence>
<feature type="transmembrane region" description="Helical" evidence="8">
    <location>
        <begin position="197"/>
        <end position="230"/>
    </location>
</feature>
<organism evidence="9 10">
    <name type="scientific">Providencia alcalifaciens 205/92</name>
    <dbReference type="NCBI Taxonomy" id="1256988"/>
    <lineage>
        <taxon>Bacteria</taxon>
        <taxon>Pseudomonadati</taxon>
        <taxon>Pseudomonadota</taxon>
        <taxon>Gammaproteobacteria</taxon>
        <taxon>Enterobacterales</taxon>
        <taxon>Morganellaceae</taxon>
        <taxon>Providencia</taxon>
    </lineage>
</organism>
<feature type="transmembrane region" description="Helical" evidence="8">
    <location>
        <begin position="171"/>
        <end position="190"/>
    </location>
</feature>
<dbReference type="PANTHER" id="PTHR34979:SF1">
    <property type="entry name" value="INNER MEMBRANE PROTEIN YGAZ"/>
    <property type="match status" value="1"/>
</dbReference>
<keyword evidence="4" id="KW-1003">Cell membrane</keyword>
<evidence type="ECO:0000256" key="8">
    <source>
        <dbReference type="SAM" id="Phobius"/>
    </source>
</evidence>
<evidence type="ECO:0000256" key="5">
    <source>
        <dbReference type="ARBA" id="ARBA00022692"/>
    </source>
</evidence>
<protein>
    <submittedName>
        <fullName evidence="9">Azaleucine resistance protein AzlC</fullName>
    </submittedName>
</protein>
<evidence type="ECO:0000256" key="7">
    <source>
        <dbReference type="ARBA" id="ARBA00023136"/>
    </source>
</evidence>
<keyword evidence="5 8" id="KW-0812">Transmembrane</keyword>
<feature type="transmembrane region" description="Helical" evidence="8">
    <location>
        <begin position="28"/>
        <end position="47"/>
    </location>
</feature>
<dbReference type="EMBL" id="JALD01000028">
    <property type="protein sequence ID" value="EUD12179.1"/>
    <property type="molecule type" value="Genomic_DNA"/>
</dbReference>
<reference evidence="9 10" key="1">
    <citation type="submission" date="2014-01" db="EMBL/GenBank/DDBJ databases">
        <authorList>
            <person name="Durkin A.S."/>
            <person name="McCorrison J."/>
            <person name="Torralba M."/>
            <person name="Gillis M."/>
            <person name="Haft D.H."/>
            <person name="Methe B."/>
            <person name="Sutton G."/>
            <person name="Nelson K.E."/>
        </authorList>
    </citation>
    <scope>NUCLEOTIDE SEQUENCE [LARGE SCALE GENOMIC DNA]</scope>
    <source>
        <strain evidence="9 10">205/92</strain>
    </source>
</reference>
<feature type="transmembrane region" description="Helical" evidence="8">
    <location>
        <begin position="139"/>
        <end position="159"/>
    </location>
</feature>
<dbReference type="PANTHER" id="PTHR34979">
    <property type="entry name" value="INNER MEMBRANE PROTEIN YGAZ"/>
    <property type="match status" value="1"/>
</dbReference>
<sequence length="232" mass="24646">MFFISNGRSMQKSTFQFSILHNSTVKNIALVCIADLIVGISYGALAHSQGFDWWVPLVLSILVLAGASEFLFIGVVFSGGSPISAALAGLLVNSRHIPFSFAVSELAGKGPKALLGYHIMNDESVVFGLAQESQQEKTAAFWLCGLGILICWPVGVIIGEILGSFIQDTHALGMDAMFPAIILALSLPALKDKRLRLAAIIGAVIAMVTTPVLPAGIPVLLALLSLVIYIRK</sequence>
<evidence type="ECO:0000256" key="2">
    <source>
        <dbReference type="ARBA" id="ARBA00010735"/>
    </source>
</evidence>
<proteinExistence type="inferred from homology"/>
<dbReference type="InterPro" id="IPR011606">
    <property type="entry name" value="Brnchd-chn_aa_trnsp_permease"/>
</dbReference>
<accession>A0AAV3M9U1</accession>
<keyword evidence="7 8" id="KW-0472">Membrane</keyword>
<comment type="caution">
    <text evidence="9">The sequence shown here is derived from an EMBL/GenBank/DDBJ whole genome shotgun (WGS) entry which is preliminary data.</text>
</comment>
<evidence type="ECO:0000313" key="9">
    <source>
        <dbReference type="EMBL" id="EUD12179.1"/>
    </source>
</evidence>
<dbReference type="AlphaFoldDB" id="A0AAV3M9U1"/>
<dbReference type="Proteomes" id="UP000022311">
    <property type="component" value="Unassembled WGS sequence"/>
</dbReference>
<evidence type="ECO:0000256" key="6">
    <source>
        <dbReference type="ARBA" id="ARBA00022989"/>
    </source>
</evidence>
<dbReference type="Pfam" id="PF03591">
    <property type="entry name" value="AzlC"/>
    <property type="match status" value="1"/>
</dbReference>
<gene>
    <name evidence="9" type="ORF">HMPREF1563_1525</name>
</gene>
<dbReference type="GO" id="GO:0005886">
    <property type="term" value="C:plasma membrane"/>
    <property type="evidence" value="ECO:0007669"/>
    <property type="project" value="UniProtKB-SubCell"/>
</dbReference>
<dbReference type="GO" id="GO:1903785">
    <property type="term" value="P:L-valine transmembrane transport"/>
    <property type="evidence" value="ECO:0007669"/>
    <property type="project" value="TreeGrafter"/>
</dbReference>